<dbReference type="CDD" id="cd06850">
    <property type="entry name" value="biotinyl_domain"/>
    <property type="match status" value="1"/>
</dbReference>
<dbReference type="Proteomes" id="UP000003111">
    <property type="component" value="Unassembled WGS sequence"/>
</dbReference>
<dbReference type="OrthoDB" id="163546at2"/>
<dbReference type="Gene3D" id="2.40.50.100">
    <property type="match status" value="1"/>
</dbReference>
<dbReference type="PANTHER" id="PTHR45266">
    <property type="entry name" value="OXALOACETATE DECARBOXYLASE ALPHA CHAIN"/>
    <property type="match status" value="1"/>
</dbReference>
<dbReference type="EMBL" id="ACLF03000004">
    <property type="protein sequence ID" value="EFQ83666.1"/>
    <property type="molecule type" value="Genomic_DNA"/>
</dbReference>
<dbReference type="PANTHER" id="PTHR45266:SF3">
    <property type="entry name" value="OXALOACETATE DECARBOXYLASE ALPHA CHAIN"/>
    <property type="match status" value="1"/>
</dbReference>
<protein>
    <submittedName>
        <fullName evidence="3">Biotin-requiring enzyme</fullName>
    </submittedName>
</protein>
<evidence type="ECO:0000313" key="4">
    <source>
        <dbReference type="Proteomes" id="UP000003111"/>
    </source>
</evidence>
<dbReference type="InterPro" id="IPR011053">
    <property type="entry name" value="Single_hybrid_motif"/>
</dbReference>
<dbReference type="NCBIfam" id="NF004547">
    <property type="entry name" value="PRK05889.1"/>
    <property type="match status" value="1"/>
</dbReference>
<feature type="domain" description="Lipoyl-binding" evidence="2">
    <location>
        <begin position="1"/>
        <end position="70"/>
    </location>
</feature>
<dbReference type="SUPFAM" id="SSF51230">
    <property type="entry name" value="Single hybrid motif"/>
    <property type="match status" value="1"/>
</dbReference>
<gene>
    <name evidence="3" type="ORF">HMPREF0063_11329</name>
</gene>
<keyword evidence="1" id="KW-0092">Biotin</keyword>
<sequence length="75" mass="7799">MIEARADIVASVWKLLVREGDPVGAGDQIAVLESMKMEIPVVAPVGGHVTRVCVDEGQIVQEGDAIVEIDSSAGA</sequence>
<organism evidence="3 4">
    <name type="scientific">Aeromicrobium marinum DSM 15272</name>
    <dbReference type="NCBI Taxonomy" id="585531"/>
    <lineage>
        <taxon>Bacteria</taxon>
        <taxon>Bacillati</taxon>
        <taxon>Actinomycetota</taxon>
        <taxon>Actinomycetes</taxon>
        <taxon>Propionibacteriales</taxon>
        <taxon>Nocardioidaceae</taxon>
        <taxon>Aeromicrobium</taxon>
    </lineage>
</organism>
<proteinExistence type="predicted"/>
<dbReference type="RefSeq" id="WP_007078350.1">
    <property type="nucleotide sequence ID" value="NZ_CM001024.1"/>
</dbReference>
<dbReference type="AlphaFoldDB" id="E2SBC0"/>
<dbReference type="HOGENOM" id="CLU_016733_9_1_11"/>
<reference evidence="3" key="1">
    <citation type="submission" date="2010-08" db="EMBL/GenBank/DDBJ databases">
        <authorList>
            <person name="Muzny D."/>
            <person name="Qin X."/>
            <person name="Buhay C."/>
            <person name="Dugan-Rocha S."/>
            <person name="Ding Y."/>
            <person name="Chen G."/>
            <person name="Hawes A."/>
            <person name="Holder M."/>
            <person name="Jhangiani S."/>
            <person name="Johnson A."/>
            <person name="Khan Z."/>
            <person name="Li Z."/>
            <person name="Liu W."/>
            <person name="Liu X."/>
            <person name="Perez L."/>
            <person name="Shen H."/>
            <person name="Wang Q."/>
            <person name="Watt J."/>
            <person name="Xi L."/>
            <person name="Xin Y."/>
            <person name="Zhou J."/>
            <person name="Deng J."/>
            <person name="Jiang H."/>
            <person name="Liu Y."/>
            <person name="Qu J."/>
            <person name="Song X.-Z."/>
            <person name="Zhang L."/>
            <person name="Villasana D."/>
            <person name="Johnson A."/>
            <person name="Liu J."/>
            <person name="Liyanage D."/>
            <person name="Lorensuhewa L."/>
            <person name="Robinson T."/>
            <person name="Song A."/>
            <person name="Song B.-B."/>
            <person name="Dinh H."/>
            <person name="Thornton R."/>
            <person name="Coyle M."/>
            <person name="Francisco L."/>
            <person name="Jackson L."/>
            <person name="Javaid M."/>
            <person name="Korchina V."/>
            <person name="Kovar C."/>
            <person name="Mata R."/>
            <person name="Mathew T."/>
            <person name="Ngo R."/>
            <person name="Nguyen L."/>
            <person name="Nguyen N."/>
            <person name="Okwuonu G."/>
            <person name="Ongeri F."/>
            <person name="Pham C."/>
            <person name="Simmons D."/>
            <person name="Wilczek-Boney K."/>
            <person name="Hale W."/>
            <person name="Jakkamsetti A."/>
            <person name="Pham P."/>
            <person name="Ruth R."/>
            <person name="San Lucas F."/>
            <person name="Warren J."/>
            <person name="Zhang J."/>
            <person name="Zhao Z."/>
            <person name="Zhou C."/>
            <person name="Zhu D."/>
            <person name="Lee S."/>
            <person name="Bess C."/>
            <person name="Blankenburg K."/>
            <person name="Forbes L."/>
            <person name="Fu Q."/>
            <person name="Gubbala S."/>
            <person name="Hirani K."/>
            <person name="Jayaseelan J.C."/>
            <person name="Lara F."/>
            <person name="Munidasa M."/>
            <person name="Palculict T."/>
            <person name="Patil S."/>
            <person name="Pu L.-L."/>
            <person name="Saada N."/>
            <person name="Tang L."/>
            <person name="Weissenberger G."/>
            <person name="Zhu Y."/>
            <person name="Hemphill L."/>
            <person name="Shang Y."/>
            <person name="Youmans B."/>
            <person name="Ayvaz T."/>
            <person name="Ross M."/>
            <person name="Santibanez J."/>
            <person name="Aqrawi P."/>
            <person name="Gross S."/>
            <person name="Joshi V."/>
            <person name="Fowler G."/>
            <person name="Nazareth L."/>
            <person name="Reid J."/>
            <person name="Worley K."/>
            <person name="Petrosino J."/>
            <person name="Highlander S."/>
            <person name="Gibbs R."/>
        </authorList>
    </citation>
    <scope>NUCLEOTIDE SEQUENCE [LARGE SCALE GENOMIC DNA]</scope>
    <source>
        <strain evidence="3">DSM 15272</strain>
    </source>
</reference>
<dbReference type="Pfam" id="PF00364">
    <property type="entry name" value="Biotin_lipoyl"/>
    <property type="match status" value="1"/>
</dbReference>
<dbReference type="InterPro" id="IPR050709">
    <property type="entry name" value="Biotin_Carboxyl_Carrier/Decarb"/>
</dbReference>
<comment type="caution">
    <text evidence="3">The sequence shown here is derived from an EMBL/GenBank/DDBJ whole genome shotgun (WGS) entry which is preliminary data.</text>
</comment>
<evidence type="ECO:0000259" key="2">
    <source>
        <dbReference type="PROSITE" id="PS50968"/>
    </source>
</evidence>
<name>E2SBC0_9ACTN</name>
<evidence type="ECO:0000256" key="1">
    <source>
        <dbReference type="ARBA" id="ARBA00023267"/>
    </source>
</evidence>
<accession>E2SBC0</accession>
<dbReference type="STRING" id="585531.HMPREF0063_11329"/>
<dbReference type="eggNOG" id="COG4770">
    <property type="taxonomic scope" value="Bacteria"/>
</dbReference>
<evidence type="ECO:0000313" key="3">
    <source>
        <dbReference type="EMBL" id="EFQ83666.1"/>
    </source>
</evidence>
<dbReference type="InterPro" id="IPR000089">
    <property type="entry name" value="Biotin_lipoyl"/>
</dbReference>
<keyword evidence="4" id="KW-1185">Reference proteome</keyword>
<dbReference type="PROSITE" id="PS50968">
    <property type="entry name" value="BIOTINYL_LIPOYL"/>
    <property type="match status" value="1"/>
</dbReference>